<keyword evidence="6" id="KW-0378">Hydrolase</keyword>
<dbReference type="EC" id="3.2.1.55" evidence="5"/>
<dbReference type="Pfam" id="PF22848">
    <property type="entry name" value="ASD1_dom"/>
    <property type="match status" value="1"/>
</dbReference>
<organism evidence="10 11">
    <name type="scientific">Paenibacillus abyssi</name>
    <dbReference type="NCBI Taxonomy" id="1340531"/>
    <lineage>
        <taxon>Bacteria</taxon>
        <taxon>Bacillati</taxon>
        <taxon>Bacillota</taxon>
        <taxon>Bacilli</taxon>
        <taxon>Bacillales</taxon>
        <taxon>Paenibacillaceae</taxon>
        <taxon>Paenibacillus</taxon>
    </lineage>
</organism>
<comment type="pathway">
    <text evidence="2">Glycan metabolism.</text>
</comment>
<comment type="similarity">
    <text evidence="3">Belongs to the glycosyl hydrolase 51 family.</text>
</comment>
<dbReference type="RefSeq" id="WP_188532467.1">
    <property type="nucleotide sequence ID" value="NZ_BMGR01000012.1"/>
</dbReference>
<name>A0A917G089_9BACL</name>
<keyword evidence="11" id="KW-1185">Reference proteome</keyword>
<dbReference type="InterPro" id="IPR017853">
    <property type="entry name" value="GH"/>
</dbReference>
<keyword evidence="8" id="KW-0326">Glycosidase</keyword>
<feature type="domain" description="Alpha-L-arabinofuranosidase C-terminal" evidence="9">
    <location>
        <begin position="284"/>
        <end position="492"/>
    </location>
</feature>
<dbReference type="PANTHER" id="PTHR43576">
    <property type="entry name" value="ALPHA-L-ARABINOFURANOSIDASE C-RELATED"/>
    <property type="match status" value="1"/>
</dbReference>
<dbReference type="SUPFAM" id="SSF51445">
    <property type="entry name" value="(Trans)glycosidases"/>
    <property type="match status" value="1"/>
</dbReference>
<dbReference type="Proteomes" id="UP000644756">
    <property type="component" value="Unassembled WGS sequence"/>
</dbReference>
<dbReference type="Gene3D" id="2.60.40.1180">
    <property type="entry name" value="Golgi alpha-mannosidase II"/>
    <property type="match status" value="1"/>
</dbReference>
<protein>
    <recommendedName>
        <fullName evidence="5">non-reducing end alpha-L-arabinofuranosidase</fullName>
        <ecNumber evidence="5">3.2.1.55</ecNumber>
    </recommendedName>
</protein>
<comment type="subunit">
    <text evidence="4">Homohexamer; trimer of dimers.</text>
</comment>
<dbReference type="InterPro" id="IPR010720">
    <property type="entry name" value="Alpha-L-AF_C"/>
</dbReference>
<dbReference type="SMART" id="SM00813">
    <property type="entry name" value="Alpha-L-AF_C"/>
    <property type="match status" value="1"/>
</dbReference>
<evidence type="ECO:0000256" key="3">
    <source>
        <dbReference type="ARBA" id="ARBA00007186"/>
    </source>
</evidence>
<reference evidence="10" key="2">
    <citation type="submission" date="2020-09" db="EMBL/GenBank/DDBJ databases">
        <authorList>
            <person name="Sun Q."/>
            <person name="Zhou Y."/>
        </authorList>
    </citation>
    <scope>NUCLEOTIDE SEQUENCE</scope>
    <source>
        <strain evidence="10">CGMCC 1.12987</strain>
    </source>
</reference>
<comment type="caution">
    <text evidence="10">The sequence shown here is derived from an EMBL/GenBank/DDBJ whole genome shotgun (WGS) entry which is preliminary data.</text>
</comment>
<dbReference type="EMBL" id="BMGR01000012">
    <property type="protein sequence ID" value="GGG15997.1"/>
    <property type="molecule type" value="Genomic_DNA"/>
</dbReference>
<evidence type="ECO:0000256" key="7">
    <source>
        <dbReference type="ARBA" id="ARBA00023277"/>
    </source>
</evidence>
<evidence type="ECO:0000256" key="8">
    <source>
        <dbReference type="ARBA" id="ARBA00023295"/>
    </source>
</evidence>
<dbReference type="AlphaFoldDB" id="A0A917G089"/>
<sequence length="498" mass="56990">MKEIQVNIDPERVTWRRDPRIYGHFIEHFHNQIYGGIYNPQSPLSDDEGFRTDVLEAWRRIQPPVVRWPGGCFVSAYHWTDGIGPERQPHFDKAWRVEDTNEFGTDEFIALCRKLDTEPYICTNAGTGTAEEMSDWVEYCNLRTEGKWAKRRIVNGSVEPHNVTYWSIGNENYLPGEMGAKTPAEWGRFVKESAKMMKRVDPSIELFAASVADLDWNIHLLREAGPFLDWLSIHGYWDPLWQNNRLSDYEACMLFSTRIEAQIEKTRHILGAMGYLGKIRVAFDEWNLRGWHHPNVDKAIDPKDYIEPRDLNDLDDTYTMADALFSACFFNQCLKHSDLIGMANYAPSVNTRGLIRTHEDGIVLRPTYHVFDMYVNGLGDQVVDSWIQGNAVFKVEQGKESVEVPVLDVIATIVEATGEVRIALVNRHPEDTVTALLKTRDGRRSVLSWQGLSGDDKNAYNDKNNPERVKPSAMTGWEADDQGIRITLPPHSVHIIGL</sequence>
<dbReference type="GO" id="GO:0046556">
    <property type="term" value="F:alpha-L-arabinofuranosidase activity"/>
    <property type="evidence" value="ECO:0007669"/>
    <property type="project" value="UniProtKB-EC"/>
</dbReference>
<dbReference type="GO" id="GO:0046373">
    <property type="term" value="P:L-arabinose metabolic process"/>
    <property type="evidence" value="ECO:0007669"/>
    <property type="project" value="InterPro"/>
</dbReference>
<dbReference type="Gene3D" id="3.20.20.80">
    <property type="entry name" value="Glycosidases"/>
    <property type="match status" value="1"/>
</dbReference>
<evidence type="ECO:0000256" key="4">
    <source>
        <dbReference type="ARBA" id="ARBA00011165"/>
    </source>
</evidence>
<dbReference type="SUPFAM" id="SSF51011">
    <property type="entry name" value="Glycosyl hydrolase domain"/>
    <property type="match status" value="1"/>
</dbReference>
<dbReference type="GO" id="GO:0000272">
    <property type="term" value="P:polysaccharide catabolic process"/>
    <property type="evidence" value="ECO:0007669"/>
    <property type="project" value="TreeGrafter"/>
</dbReference>
<accession>A0A917G089</accession>
<evidence type="ECO:0000256" key="6">
    <source>
        <dbReference type="ARBA" id="ARBA00022801"/>
    </source>
</evidence>
<evidence type="ECO:0000256" key="2">
    <source>
        <dbReference type="ARBA" id="ARBA00004881"/>
    </source>
</evidence>
<dbReference type="Pfam" id="PF06964">
    <property type="entry name" value="Alpha-L-AF_C"/>
    <property type="match status" value="1"/>
</dbReference>
<dbReference type="InterPro" id="IPR013780">
    <property type="entry name" value="Glyco_hydro_b"/>
</dbReference>
<proteinExistence type="inferred from homology"/>
<dbReference type="PANTHER" id="PTHR43576:SF3">
    <property type="entry name" value="ALPHA-L-ARABINOFURANOSIDASE C"/>
    <property type="match status" value="1"/>
</dbReference>
<evidence type="ECO:0000256" key="5">
    <source>
        <dbReference type="ARBA" id="ARBA00012670"/>
    </source>
</evidence>
<evidence type="ECO:0000313" key="11">
    <source>
        <dbReference type="Proteomes" id="UP000644756"/>
    </source>
</evidence>
<evidence type="ECO:0000259" key="9">
    <source>
        <dbReference type="SMART" id="SM00813"/>
    </source>
</evidence>
<comment type="catalytic activity">
    <reaction evidence="1">
        <text>Hydrolysis of terminal non-reducing alpha-L-arabinofuranoside residues in alpha-L-arabinosides.</text>
        <dbReference type="EC" id="3.2.1.55"/>
    </reaction>
</comment>
<gene>
    <name evidence="10" type="ORF">GCM10010916_36180</name>
</gene>
<keyword evidence="7" id="KW-0119">Carbohydrate metabolism</keyword>
<dbReference type="InterPro" id="IPR055235">
    <property type="entry name" value="ASD1_cat"/>
</dbReference>
<evidence type="ECO:0000256" key="1">
    <source>
        <dbReference type="ARBA" id="ARBA00001462"/>
    </source>
</evidence>
<reference evidence="10" key="1">
    <citation type="journal article" date="2014" name="Int. J. Syst. Evol. Microbiol.">
        <title>Complete genome sequence of Corynebacterium casei LMG S-19264T (=DSM 44701T), isolated from a smear-ripened cheese.</title>
        <authorList>
            <consortium name="US DOE Joint Genome Institute (JGI-PGF)"/>
            <person name="Walter F."/>
            <person name="Albersmeier A."/>
            <person name="Kalinowski J."/>
            <person name="Ruckert C."/>
        </authorList>
    </citation>
    <scope>NUCLEOTIDE SEQUENCE</scope>
    <source>
        <strain evidence="10">CGMCC 1.12987</strain>
    </source>
</reference>
<evidence type="ECO:0000313" key="10">
    <source>
        <dbReference type="EMBL" id="GGG15997.1"/>
    </source>
</evidence>